<dbReference type="OrthoDB" id="9942608at2759"/>
<dbReference type="PANTHER" id="PTHR16461:SF5">
    <property type="entry name" value="TOLL-INTERACTING PROTEIN"/>
    <property type="match status" value="1"/>
</dbReference>
<dbReference type="EMBL" id="CP031044">
    <property type="protein sequence ID" value="QDZ23832.1"/>
    <property type="molecule type" value="Genomic_DNA"/>
</dbReference>
<evidence type="ECO:0000259" key="2">
    <source>
        <dbReference type="PROSITE" id="PS51140"/>
    </source>
</evidence>
<sequence length="212" mass="23114">MDTLESMFPGVEYETLEIVLEAQEGDLEAAIEAMLEMVKDSEPPEPAVGGGPAFEVPRQHPILERDTQIRTDEMMARRMQEQIFHEALQEQTPTCFSPITGMLSGAGAAGYAGARTGGQTQSQPASLSDTVGSVWNAVSAMGQQVTQTIVSTASTWMAGEEGEKEEEERVVQRPHQAYMEERESHPVRGGSTTSAQTEVHRRKPPPPSKKSD</sequence>
<dbReference type="GO" id="GO:0005737">
    <property type="term" value="C:cytoplasm"/>
    <property type="evidence" value="ECO:0007669"/>
    <property type="project" value="TreeGrafter"/>
</dbReference>
<dbReference type="AlphaFoldDB" id="A0A5B8MWC2"/>
<evidence type="ECO:0000256" key="1">
    <source>
        <dbReference type="SAM" id="MobiDB-lite"/>
    </source>
</evidence>
<dbReference type="Gene3D" id="1.10.8.10">
    <property type="entry name" value="DNA helicase RuvA subunit, C-terminal domain"/>
    <property type="match status" value="1"/>
</dbReference>
<dbReference type="Pfam" id="PF02845">
    <property type="entry name" value="CUE"/>
    <property type="match status" value="1"/>
</dbReference>
<organism evidence="3 4">
    <name type="scientific">Chloropicon primus</name>
    <dbReference type="NCBI Taxonomy" id="1764295"/>
    <lineage>
        <taxon>Eukaryota</taxon>
        <taxon>Viridiplantae</taxon>
        <taxon>Chlorophyta</taxon>
        <taxon>Chloropicophyceae</taxon>
        <taxon>Chloropicales</taxon>
        <taxon>Chloropicaceae</taxon>
        <taxon>Chloropicon</taxon>
    </lineage>
</organism>
<dbReference type="GO" id="GO:0006511">
    <property type="term" value="P:ubiquitin-dependent protein catabolic process"/>
    <property type="evidence" value="ECO:0007669"/>
    <property type="project" value="TreeGrafter"/>
</dbReference>
<dbReference type="InterPro" id="IPR009060">
    <property type="entry name" value="UBA-like_sf"/>
</dbReference>
<dbReference type="GO" id="GO:0031624">
    <property type="term" value="F:ubiquitin conjugating enzyme binding"/>
    <property type="evidence" value="ECO:0007669"/>
    <property type="project" value="TreeGrafter"/>
</dbReference>
<gene>
    <name evidence="3" type="ORF">A3770_11p63500</name>
</gene>
<reference evidence="3 4" key="1">
    <citation type="submission" date="2018-07" db="EMBL/GenBank/DDBJ databases">
        <title>The complete nuclear genome of the prasinophyte Chloropicon primus (CCMP1205).</title>
        <authorList>
            <person name="Pombert J.-F."/>
            <person name="Otis C."/>
            <person name="Turmel M."/>
            <person name="Lemieux C."/>
        </authorList>
    </citation>
    <scope>NUCLEOTIDE SEQUENCE [LARGE SCALE GENOMIC DNA]</scope>
    <source>
        <strain evidence="3 4">CCMP1205</strain>
    </source>
</reference>
<dbReference type="PANTHER" id="PTHR16461">
    <property type="entry name" value="TOLL-INTERACTING PROTEIN"/>
    <property type="match status" value="1"/>
</dbReference>
<proteinExistence type="predicted"/>
<dbReference type="PROSITE" id="PS51140">
    <property type="entry name" value="CUE"/>
    <property type="match status" value="1"/>
</dbReference>
<feature type="domain" description="CUE" evidence="2">
    <location>
        <begin position="1"/>
        <end position="39"/>
    </location>
</feature>
<dbReference type="CDD" id="cd14279">
    <property type="entry name" value="CUE"/>
    <property type="match status" value="1"/>
</dbReference>
<accession>A0A5B8MWC2</accession>
<dbReference type="Proteomes" id="UP000316726">
    <property type="component" value="Chromosome 11"/>
</dbReference>
<name>A0A5B8MWC2_9CHLO</name>
<dbReference type="GO" id="GO:0043130">
    <property type="term" value="F:ubiquitin binding"/>
    <property type="evidence" value="ECO:0007669"/>
    <property type="project" value="InterPro"/>
</dbReference>
<keyword evidence="4" id="KW-1185">Reference proteome</keyword>
<feature type="region of interest" description="Disordered" evidence="1">
    <location>
        <begin position="157"/>
        <end position="212"/>
    </location>
</feature>
<evidence type="ECO:0000313" key="3">
    <source>
        <dbReference type="EMBL" id="QDZ23832.1"/>
    </source>
</evidence>
<dbReference type="InterPro" id="IPR003892">
    <property type="entry name" value="CUE"/>
</dbReference>
<protein>
    <recommendedName>
        <fullName evidence="2">CUE domain-containing protein</fullName>
    </recommendedName>
</protein>
<evidence type="ECO:0000313" key="4">
    <source>
        <dbReference type="Proteomes" id="UP000316726"/>
    </source>
</evidence>
<dbReference type="SUPFAM" id="SSF46934">
    <property type="entry name" value="UBA-like"/>
    <property type="match status" value="1"/>
</dbReference>